<keyword evidence="1" id="KW-1133">Transmembrane helix</keyword>
<evidence type="ECO:0000256" key="1">
    <source>
        <dbReference type="SAM" id="Phobius"/>
    </source>
</evidence>
<accession>A0A329MNS7</accession>
<dbReference type="Proteomes" id="UP000250369">
    <property type="component" value="Unassembled WGS sequence"/>
</dbReference>
<sequence>MKQLVAFELRKILIVRVWVAMAACLAIAAVYFTDHYPSGMNSILAVEKKKPELVAAHIGPVQADLAGKYAFRLKEEYAETSIGTDEEKLYRILEQKYASAAYRADLFNKSLTQLSQKKMQLEPQKAEAPYLYNDAAKKLSMMEKVDPPGFYVTRDWEQLFLFISGSPGPGPLFIGFVIALALAPLYSGEAGYRMDALILSSRHGRRRIVAAKLTAGWLFTAGWVTVFYGICALLSCLPFRFIGWNAPLNSHYLFDETPYALNQLQGFLLQYLIALTAASAFFLLTALISAAFKSSMSSLGLALTMVVIPLISFPGLLGKMMLLFPAKVMWSRSLIDQYMSYNLFNTPVLYLPMALIVMAVLAAIVMPLIPKAFERRLKV</sequence>
<feature type="transmembrane region" description="Helical" evidence="1">
    <location>
        <begin position="268"/>
        <end position="292"/>
    </location>
</feature>
<evidence type="ECO:0000313" key="3">
    <source>
        <dbReference type="Proteomes" id="UP000250369"/>
    </source>
</evidence>
<feature type="transmembrane region" description="Helical" evidence="1">
    <location>
        <begin position="348"/>
        <end position="369"/>
    </location>
</feature>
<dbReference type="RefSeq" id="WP_113030840.1">
    <property type="nucleotide sequence ID" value="NZ_QMFB01000005.1"/>
</dbReference>
<dbReference type="EMBL" id="QMFB01000005">
    <property type="protein sequence ID" value="RAV21138.1"/>
    <property type="molecule type" value="Genomic_DNA"/>
</dbReference>
<dbReference type="AlphaFoldDB" id="A0A329MNS7"/>
<feature type="transmembrane region" description="Helical" evidence="1">
    <location>
        <begin position="12"/>
        <end position="32"/>
    </location>
</feature>
<comment type="caution">
    <text evidence="2">The sequence shown here is derived from an EMBL/GenBank/DDBJ whole genome shotgun (WGS) entry which is preliminary data.</text>
</comment>
<organism evidence="2 3">
    <name type="scientific">Paenibacillus contaminans</name>
    <dbReference type="NCBI Taxonomy" id="450362"/>
    <lineage>
        <taxon>Bacteria</taxon>
        <taxon>Bacillati</taxon>
        <taxon>Bacillota</taxon>
        <taxon>Bacilli</taxon>
        <taxon>Bacillales</taxon>
        <taxon>Paenibacillaceae</taxon>
        <taxon>Paenibacillus</taxon>
    </lineage>
</organism>
<proteinExistence type="predicted"/>
<reference evidence="2 3" key="1">
    <citation type="journal article" date="2009" name="Int. J. Syst. Evol. Microbiol.">
        <title>Paenibacillus contaminans sp. nov., isolated from a contaminated laboratory plate.</title>
        <authorList>
            <person name="Chou J.H."/>
            <person name="Lee J.H."/>
            <person name="Lin M.C."/>
            <person name="Chang P.S."/>
            <person name="Arun A.B."/>
            <person name="Young C.C."/>
            <person name="Chen W.M."/>
        </authorList>
    </citation>
    <scope>NUCLEOTIDE SEQUENCE [LARGE SCALE GENOMIC DNA]</scope>
    <source>
        <strain evidence="2 3">CKOBP-6</strain>
    </source>
</reference>
<feature type="transmembrane region" description="Helical" evidence="1">
    <location>
        <begin position="172"/>
        <end position="192"/>
    </location>
</feature>
<feature type="transmembrane region" description="Helical" evidence="1">
    <location>
        <begin position="213"/>
        <end position="242"/>
    </location>
</feature>
<protein>
    <submittedName>
        <fullName evidence="2">Uncharacterized protein</fullName>
    </submittedName>
</protein>
<dbReference type="OrthoDB" id="1700423at2"/>
<keyword evidence="1" id="KW-0472">Membrane</keyword>
<keyword evidence="3" id="KW-1185">Reference proteome</keyword>
<gene>
    <name evidence="2" type="ORF">DQG23_10755</name>
</gene>
<name>A0A329MNS7_9BACL</name>
<evidence type="ECO:0000313" key="2">
    <source>
        <dbReference type="EMBL" id="RAV21138.1"/>
    </source>
</evidence>
<keyword evidence="1" id="KW-0812">Transmembrane</keyword>
<feature type="transmembrane region" description="Helical" evidence="1">
    <location>
        <begin position="299"/>
        <end position="324"/>
    </location>
</feature>